<dbReference type="SMART" id="SM00824">
    <property type="entry name" value="PKS_TE"/>
    <property type="match status" value="1"/>
</dbReference>
<evidence type="ECO:0000256" key="2">
    <source>
        <dbReference type="ARBA" id="ARBA00022801"/>
    </source>
</evidence>
<evidence type="ECO:0000256" key="1">
    <source>
        <dbReference type="ARBA" id="ARBA00007169"/>
    </source>
</evidence>
<organism evidence="4 5">
    <name type="scientific">Streptomyces avidinii</name>
    <dbReference type="NCBI Taxonomy" id="1895"/>
    <lineage>
        <taxon>Bacteria</taxon>
        <taxon>Bacillati</taxon>
        <taxon>Actinomycetota</taxon>
        <taxon>Actinomycetes</taxon>
        <taxon>Kitasatosporales</taxon>
        <taxon>Streptomycetaceae</taxon>
        <taxon>Streptomyces</taxon>
    </lineage>
</organism>
<dbReference type="PANTHER" id="PTHR11487:SF0">
    <property type="entry name" value="S-ACYL FATTY ACID SYNTHASE THIOESTERASE, MEDIUM CHAIN"/>
    <property type="match status" value="1"/>
</dbReference>
<proteinExistence type="inferred from homology"/>
<accession>A0ABS4L5E7</accession>
<reference evidence="4 5" key="1">
    <citation type="submission" date="2021-03" db="EMBL/GenBank/DDBJ databases">
        <title>Genomic Encyclopedia of Type Strains, Phase IV (KMG-IV): sequencing the most valuable type-strain genomes for metagenomic binning, comparative biology and taxonomic classification.</title>
        <authorList>
            <person name="Goeker M."/>
        </authorList>
    </citation>
    <scope>NUCLEOTIDE SEQUENCE [LARGE SCALE GENOMIC DNA]</scope>
    <source>
        <strain evidence="4 5">DSM 40526</strain>
    </source>
</reference>
<dbReference type="InterPro" id="IPR012223">
    <property type="entry name" value="TEII"/>
</dbReference>
<dbReference type="RefSeq" id="WP_189973987.1">
    <property type="nucleotide sequence ID" value="NZ_BMVL01000022.1"/>
</dbReference>
<gene>
    <name evidence="4" type="ORF">J2Z77_003142</name>
</gene>
<dbReference type="InterPro" id="IPR001031">
    <property type="entry name" value="Thioesterase"/>
</dbReference>
<dbReference type="InterPro" id="IPR020802">
    <property type="entry name" value="TesA-like"/>
</dbReference>
<dbReference type="SUPFAM" id="SSF53474">
    <property type="entry name" value="alpha/beta-Hydrolases"/>
    <property type="match status" value="1"/>
</dbReference>
<keyword evidence="5" id="KW-1185">Reference proteome</keyword>
<evidence type="ECO:0000259" key="3">
    <source>
        <dbReference type="SMART" id="SM00824"/>
    </source>
</evidence>
<dbReference type="InterPro" id="IPR029058">
    <property type="entry name" value="AB_hydrolase_fold"/>
</dbReference>
<feature type="domain" description="Thioesterase TesA-like" evidence="3">
    <location>
        <begin position="26"/>
        <end position="247"/>
    </location>
</feature>
<sequence>MTANGVDENLWMRQFHPAPDAKVRLVCLPHAGGSAPYFFPVSKALAPGLDVVAVQYPGRQDRRDEPGIDNIADLADAVTDALLPWADRPMIIFGHSMGATLAFEVALRLEAKGIVPLAVFASGRRAPSRHRDERVHLRSDDDLIREIQSLSGTQAAVLGDEEILRMVLPAIRSDYKAAESYRYEAGPKLQAPIQAHFGVDDPKVSREEAQAWEEHTAGTFELQSYPGGHFYLNQQAARVIDAIARVASTVA</sequence>
<protein>
    <submittedName>
        <fullName evidence="4">Surfactin synthase thioesterase subunit</fullName>
    </submittedName>
</protein>
<dbReference type="Pfam" id="PF00975">
    <property type="entry name" value="Thioesterase"/>
    <property type="match status" value="1"/>
</dbReference>
<name>A0ABS4L5E7_STRAV</name>
<evidence type="ECO:0000313" key="5">
    <source>
        <dbReference type="Proteomes" id="UP001519310"/>
    </source>
</evidence>
<dbReference type="Proteomes" id="UP001519310">
    <property type="component" value="Unassembled WGS sequence"/>
</dbReference>
<dbReference type="EMBL" id="JAGGLQ010000005">
    <property type="protein sequence ID" value="MBP2037341.1"/>
    <property type="molecule type" value="Genomic_DNA"/>
</dbReference>
<evidence type="ECO:0000313" key="4">
    <source>
        <dbReference type="EMBL" id="MBP2037341.1"/>
    </source>
</evidence>
<dbReference type="Gene3D" id="3.40.50.1820">
    <property type="entry name" value="alpha/beta hydrolase"/>
    <property type="match status" value="1"/>
</dbReference>
<comment type="caution">
    <text evidence="4">The sequence shown here is derived from an EMBL/GenBank/DDBJ whole genome shotgun (WGS) entry which is preliminary data.</text>
</comment>
<keyword evidence="2" id="KW-0378">Hydrolase</keyword>
<dbReference type="PANTHER" id="PTHR11487">
    <property type="entry name" value="THIOESTERASE"/>
    <property type="match status" value="1"/>
</dbReference>
<comment type="similarity">
    <text evidence="1">Belongs to the thioesterase family.</text>
</comment>